<gene>
    <name evidence="5" type="ORF">HZ995_03025</name>
</gene>
<dbReference type="RefSeq" id="WP_209357207.1">
    <property type="nucleotide sequence ID" value="NZ_CP060010.1"/>
</dbReference>
<reference evidence="5" key="1">
    <citation type="submission" date="2020-07" db="EMBL/GenBank/DDBJ databases">
        <title>Genome sequences of bacteria associated with the marine, planktonic diatom Thalassiosira profunda strain ECT2AJA-044.</title>
        <authorList>
            <person name="Gargas C.B."/>
            <person name="Roberts W.R."/>
            <person name="Alverson A.J."/>
        </authorList>
    </citation>
    <scope>NUCLEOTIDE SEQUENCE</scope>
    <source>
        <strain evidence="5">ECT2AJA-044</strain>
    </source>
</reference>
<dbReference type="SMART" id="SM00347">
    <property type="entry name" value="HTH_MARR"/>
    <property type="match status" value="1"/>
</dbReference>
<dbReference type="Gene3D" id="1.10.10.10">
    <property type="entry name" value="Winged helix-like DNA-binding domain superfamily/Winged helix DNA-binding domain"/>
    <property type="match status" value="1"/>
</dbReference>
<dbReference type="GO" id="GO:0003677">
    <property type="term" value="F:DNA binding"/>
    <property type="evidence" value="ECO:0007669"/>
    <property type="project" value="UniProtKB-KW"/>
</dbReference>
<proteinExistence type="predicted"/>
<evidence type="ECO:0000313" key="5">
    <source>
        <dbReference type="EMBL" id="QTN36508.1"/>
    </source>
</evidence>
<protein>
    <submittedName>
        <fullName evidence="5">MarR family transcriptional regulator</fullName>
    </submittedName>
</protein>
<dbReference type="KEGG" id="cact:HZ995_03025"/>
<name>A0A975I7T0_9RHOB</name>
<dbReference type="Pfam" id="PF01047">
    <property type="entry name" value="MarR"/>
    <property type="match status" value="1"/>
</dbReference>
<dbReference type="PANTHER" id="PTHR42756">
    <property type="entry name" value="TRANSCRIPTIONAL REGULATOR, MARR"/>
    <property type="match status" value="1"/>
</dbReference>
<dbReference type="Proteomes" id="UP000665026">
    <property type="component" value="Chromosome"/>
</dbReference>
<dbReference type="GO" id="GO:0003700">
    <property type="term" value="F:DNA-binding transcription factor activity"/>
    <property type="evidence" value="ECO:0007669"/>
    <property type="project" value="InterPro"/>
</dbReference>
<evidence type="ECO:0000256" key="2">
    <source>
        <dbReference type="ARBA" id="ARBA00023125"/>
    </source>
</evidence>
<organism evidence="5 6">
    <name type="scientific">Cognatishimia activa</name>
    <dbReference type="NCBI Taxonomy" id="1715691"/>
    <lineage>
        <taxon>Bacteria</taxon>
        <taxon>Pseudomonadati</taxon>
        <taxon>Pseudomonadota</taxon>
        <taxon>Alphaproteobacteria</taxon>
        <taxon>Rhodobacterales</taxon>
        <taxon>Paracoccaceae</taxon>
        <taxon>Cognatishimia</taxon>
    </lineage>
</organism>
<keyword evidence="3" id="KW-0804">Transcription</keyword>
<evidence type="ECO:0000256" key="1">
    <source>
        <dbReference type="ARBA" id="ARBA00023015"/>
    </source>
</evidence>
<dbReference type="InterPro" id="IPR036390">
    <property type="entry name" value="WH_DNA-bd_sf"/>
</dbReference>
<evidence type="ECO:0000313" key="6">
    <source>
        <dbReference type="Proteomes" id="UP000665026"/>
    </source>
</evidence>
<sequence>MDLEKLLHYRVQRLASKMELITSRKVLAGSGVHIGEWRLICLLREHGQTNHKTISRKLSLDPGRTSKLLKAAEMKDMIVRTSDPNDGRASLFALTSVGKDLHEQLWPKAVEVADGFHNEFATPELRSLNSMLDKAIEYANSRIFGD</sequence>
<evidence type="ECO:0000259" key="4">
    <source>
        <dbReference type="PROSITE" id="PS50995"/>
    </source>
</evidence>
<dbReference type="SUPFAM" id="SSF46785">
    <property type="entry name" value="Winged helix' DNA-binding domain"/>
    <property type="match status" value="1"/>
</dbReference>
<dbReference type="PANTHER" id="PTHR42756:SF1">
    <property type="entry name" value="TRANSCRIPTIONAL REPRESSOR OF EMRAB OPERON"/>
    <property type="match status" value="1"/>
</dbReference>
<dbReference type="InterPro" id="IPR000835">
    <property type="entry name" value="HTH_MarR-typ"/>
</dbReference>
<dbReference type="AlphaFoldDB" id="A0A975I7T0"/>
<dbReference type="EMBL" id="CP060010">
    <property type="protein sequence ID" value="QTN36508.1"/>
    <property type="molecule type" value="Genomic_DNA"/>
</dbReference>
<keyword evidence="2" id="KW-0238">DNA-binding</keyword>
<feature type="domain" description="HTH marR-type" evidence="4">
    <location>
        <begin position="1"/>
        <end position="137"/>
    </location>
</feature>
<accession>A0A975I7T0</accession>
<dbReference type="PROSITE" id="PS50995">
    <property type="entry name" value="HTH_MARR_2"/>
    <property type="match status" value="1"/>
</dbReference>
<dbReference type="InterPro" id="IPR036388">
    <property type="entry name" value="WH-like_DNA-bd_sf"/>
</dbReference>
<keyword evidence="1" id="KW-0805">Transcription regulation</keyword>
<evidence type="ECO:0000256" key="3">
    <source>
        <dbReference type="ARBA" id="ARBA00023163"/>
    </source>
</evidence>